<protein>
    <submittedName>
        <fullName evidence="9">Serine/threonine-protein kinase atg1-like</fullName>
    </submittedName>
</protein>
<evidence type="ECO:0000256" key="5">
    <source>
        <dbReference type="ARBA" id="ARBA00023136"/>
    </source>
</evidence>
<reference evidence="9" key="1">
    <citation type="submission" date="2025-08" db="UniProtKB">
        <authorList>
            <consortium name="RefSeq"/>
        </authorList>
    </citation>
    <scope>IDENTIFICATION</scope>
</reference>
<evidence type="ECO:0000256" key="7">
    <source>
        <dbReference type="SAM" id="Phobius"/>
    </source>
</evidence>
<organism evidence="8 9">
    <name type="scientific">Octopus sinensis</name>
    <name type="common">East Asian common octopus</name>
    <dbReference type="NCBI Taxonomy" id="2607531"/>
    <lineage>
        <taxon>Eukaryota</taxon>
        <taxon>Metazoa</taxon>
        <taxon>Spiralia</taxon>
        <taxon>Lophotrochozoa</taxon>
        <taxon>Mollusca</taxon>
        <taxon>Cephalopoda</taxon>
        <taxon>Coleoidea</taxon>
        <taxon>Octopodiformes</taxon>
        <taxon>Octopoda</taxon>
        <taxon>Incirrata</taxon>
        <taxon>Octopodidae</taxon>
        <taxon>Octopus</taxon>
    </lineage>
</organism>
<evidence type="ECO:0000313" key="9">
    <source>
        <dbReference type="RefSeq" id="XP_036355051.1"/>
    </source>
</evidence>
<feature type="transmembrane region" description="Helical" evidence="7">
    <location>
        <begin position="136"/>
        <end position="158"/>
    </location>
</feature>
<gene>
    <name evidence="9" type="primary">LOC115222660</name>
</gene>
<dbReference type="Proteomes" id="UP000515154">
    <property type="component" value="Linkage group LG2"/>
</dbReference>
<feature type="region of interest" description="Disordered" evidence="6">
    <location>
        <begin position="1"/>
        <end position="124"/>
    </location>
</feature>
<feature type="transmembrane region" description="Helical" evidence="7">
    <location>
        <begin position="179"/>
        <end position="200"/>
    </location>
</feature>
<comment type="subcellular location">
    <subcellularLocation>
        <location evidence="1">Membrane</location>
    </subcellularLocation>
</comment>
<dbReference type="KEGG" id="osn:115222660"/>
<dbReference type="InterPro" id="IPR007593">
    <property type="entry name" value="CD225/Dispanin_fam"/>
</dbReference>
<evidence type="ECO:0000256" key="3">
    <source>
        <dbReference type="ARBA" id="ARBA00022692"/>
    </source>
</evidence>
<accession>A0A7E6EHH4</accession>
<sequence length="203" mass="22701">MQAYNTKLAERNDEPPGYYEYHGYTTDFYNASTSGHSEQPGYLPSTAYTPHSEYPPPPAYTPQPENTPLSEYPPQSGCPLQTGYPPLPGYPSEPSPVLQQPSQQQQQQQLQRQQQQESDTTEDQLKESVINIRRTIIATLFCCFPSGIVALVSAVKAYKMAKNGNLEGATRANNTAKQFIKLSHFAAFLAYILYVILILINFT</sequence>
<evidence type="ECO:0000313" key="8">
    <source>
        <dbReference type="Proteomes" id="UP000515154"/>
    </source>
</evidence>
<keyword evidence="3 7" id="KW-0812">Transmembrane</keyword>
<keyword evidence="8" id="KW-1185">Reference proteome</keyword>
<name>A0A7E6EHH4_9MOLL</name>
<feature type="compositionally biased region" description="Polar residues" evidence="6">
    <location>
        <begin position="27"/>
        <end position="37"/>
    </location>
</feature>
<dbReference type="RefSeq" id="XP_036355051.1">
    <property type="nucleotide sequence ID" value="XM_036499158.1"/>
</dbReference>
<evidence type="ECO:0000256" key="1">
    <source>
        <dbReference type="ARBA" id="ARBA00004370"/>
    </source>
</evidence>
<dbReference type="AlphaFoldDB" id="A0A7E6EHH4"/>
<keyword evidence="4 7" id="KW-1133">Transmembrane helix</keyword>
<evidence type="ECO:0000256" key="2">
    <source>
        <dbReference type="ARBA" id="ARBA00006843"/>
    </source>
</evidence>
<dbReference type="GO" id="GO:0016020">
    <property type="term" value="C:membrane"/>
    <property type="evidence" value="ECO:0007669"/>
    <property type="project" value="UniProtKB-SubCell"/>
</dbReference>
<dbReference type="Pfam" id="PF04505">
    <property type="entry name" value="CD225"/>
    <property type="match status" value="1"/>
</dbReference>
<feature type="compositionally biased region" description="Pro residues" evidence="6">
    <location>
        <begin position="85"/>
        <end position="94"/>
    </location>
</feature>
<evidence type="ECO:0000256" key="4">
    <source>
        <dbReference type="ARBA" id="ARBA00022989"/>
    </source>
</evidence>
<feature type="compositionally biased region" description="Low complexity" evidence="6">
    <location>
        <begin position="95"/>
        <end position="116"/>
    </location>
</feature>
<keyword evidence="5 7" id="KW-0472">Membrane</keyword>
<comment type="similarity">
    <text evidence="2">Belongs to the CD225/Dispanin family.</text>
</comment>
<proteinExistence type="inferred from homology"/>
<evidence type="ECO:0000256" key="6">
    <source>
        <dbReference type="SAM" id="MobiDB-lite"/>
    </source>
</evidence>